<dbReference type="AlphaFoldDB" id="X1HG11"/>
<evidence type="ECO:0000256" key="1">
    <source>
        <dbReference type="SAM" id="Phobius"/>
    </source>
</evidence>
<feature type="transmembrane region" description="Helical" evidence="1">
    <location>
        <begin position="77"/>
        <end position="94"/>
    </location>
</feature>
<dbReference type="PRINTS" id="PR00081">
    <property type="entry name" value="GDHRDH"/>
</dbReference>
<reference evidence="2" key="1">
    <citation type="journal article" date="2014" name="Front. Microbiol.">
        <title>High frequency of phylogenetically diverse reductive dehalogenase-homologous genes in deep subseafloor sedimentary metagenomes.</title>
        <authorList>
            <person name="Kawai M."/>
            <person name="Futagami T."/>
            <person name="Toyoda A."/>
            <person name="Takaki Y."/>
            <person name="Nishi S."/>
            <person name="Hori S."/>
            <person name="Arai W."/>
            <person name="Tsubouchi T."/>
            <person name="Morono Y."/>
            <person name="Uchiyama I."/>
            <person name="Ito T."/>
            <person name="Fujiyama A."/>
            <person name="Inagaki F."/>
            <person name="Takami H."/>
        </authorList>
    </citation>
    <scope>NUCLEOTIDE SEQUENCE</scope>
    <source>
        <strain evidence="2">Expedition CK06-06</strain>
    </source>
</reference>
<keyword evidence="1" id="KW-0472">Membrane</keyword>
<feature type="non-terminal residue" evidence="2">
    <location>
        <position position="1"/>
    </location>
</feature>
<dbReference type="EMBL" id="BARU01025600">
    <property type="protein sequence ID" value="GAH68367.1"/>
    <property type="molecule type" value="Genomic_DNA"/>
</dbReference>
<name>X1HG11_9ZZZZ</name>
<organism evidence="2">
    <name type="scientific">marine sediment metagenome</name>
    <dbReference type="NCBI Taxonomy" id="412755"/>
    <lineage>
        <taxon>unclassified sequences</taxon>
        <taxon>metagenomes</taxon>
        <taxon>ecological metagenomes</taxon>
    </lineage>
</organism>
<keyword evidence="1" id="KW-1133">Transmembrane helix</keyword>
<dbReference type="Gene3D" id="3.40.50.720">
    <property type="entry name" value="NAD(P)-binding Rossmann-like Domain"/>
    <property type="match status" value="1"/>
</dbReference>
<dbReference type="Pfam" id="PF00106">
    <property type="entry name" value="adh_short"/>
    <property type="match status" value="1"/>
</dbReference>
<dbReference type="PANTHER" id="PTHR43550:SF3">
    <property type="entry name" value="3-KETODIHYDROSPHINGOSINE REDUCTASE"/>
    <property type="match status" value="1"/>
</dbReference>
<keyword evidence="1" id="KW-0812">Transmembrane</keyword>
<sequence>ENLKKAVNEIEGLKVKDDQFIEMISCDTTKMEQLKPLLTEFIEKYGIPDYLINSVGYAYAQYIENLTLEDFKRNMNVNYYGQLIPILIILPYFMKAKKGYIANVSSMSGYIGTMGFATYVPSKFAIVGLSEVLRQELKPYNINCTILYPPAMDTPGFKKENEIKPKECFIIEERGKLLQPEVVAEIFIEGILKKKYQIFPGEAKFIWRMYRLIPRYVRYLADKMYINARKELGKE</sequence>
<comment type="caution">
    <text evidence="2">The sequence shown here is derived from an EMBL/GenBank/DDBJ whole genome shotgun (WGS) entry which is preliminary data.</text>
</comment>
<dbReference type="InterPro" id="IPR036291">
    <property type="entry name" value="NAD(P)-bd_dom_sf"/>
</dbReference>
<accession>X1HG11</accession>
<gene>
    <name evidence="2" type="ORF">S03H2_41229</name>
</gene>
<evidence type="ECO:0000313" key="2">
    <source>
        <dbReference type="EMBL" id="GAH68367.1"/>
    </source>
</evidence>
<dbReference type="SUPFAM" id="SSF51735">
    <property type="entry name" value="NAD(P)-binding Rossmann-fold domains"/>
    <property type="match status" value="1"/>
</dbReference>
<protein>
    <recommendedName>
        <fullName evidence="3">SDR family NAD(P)-dependent oxidoreductase</fullName>
    </recommendedName>
</protein>
<proteinExistence type="predicted"/>
<dbReference type="PANTHER" id="PTHR43550">
    <property type="entry name" value="3-KETODIHYDROSPHINGOSINE REDUCTASE"/>
    <property type="match status" value="1"/>
</dbReference>
<evidence type="ECO:0008006" key="3">
    <source>
        <dbReference type="Google" id="ProtNLM"/>
    </source>
</evidence>
<dbReference type="PRINTS" id="PR00080">
    <property type="entry name" value="SDRFAMILY"/>
</dbReference>
<dbReference type="InterPro" id="IPR002347">
    <property type="entry name" value="SDR_fam"/>
</dbReference>